<dbReference type="PaxDb" id="65489-OBART01G36680.1"/>
<evidence type="ECO:0000313" key="3">
    <source>
        <dbReference type="Proteomes" id="UP000026960"/>
    </source>
</evidence>
<reference evidence="2" key="2">
    <citation type="submission" date="2015-03" db="UniProtKB">
        <authorList>
            <consortium name="EnsemblPlants"/>
        </authorList>
    </citation>
    <scope>IDENTIFICATION</scope>
</reference>
<dbReference type="Gramene" id="OBART01G36680.1">
    <property type="protein sequence ID" value="OBART01G36680.1"/>
    <property type="gene ID" value="OBART01G36680"/>
</dbReference>
<dbReference type="InterPro" id="IPR011009">
    <property type="entry name" value="Kinase-like_dom_sf"/>
</dbReference>
<reference evidence="2" key="1">
    <citation type="journal article" date="2009" name="Rice">
        <title>De Novo Next Generation Sequencing of Plant Genomes.</title>
        <authorList>
            <person name="Rounsley S."/>
            <person name="Marri P.R."/>
            <person name="Yu Y."/>
            <person name="He R."/>
            <person name="Sisneros N."/>
            <person name="Goicoechea J.L."/>
            <person name="Lee S.J."/>
            <person name="Angelova A."/>
            <person name="Kudrna D."/>
            <person name="Luo M."/>
            <person name="Affourtit J."/>
            <person name="Desany B."/>
            <person name="Knight J."/>
            <person name="Niazi F."/>
            <person name="Egholm M."/>
            <person name="Wing R.A."/>
        </authorList>
    </citation>
    <scope>NUCLEOTIDE SEQUENCE [LARGE SCALE GENOMIC DNA]</scope>
    <source>
        <strain evidence="2">cv. IRGC 105608</strain>
    </source>
</reference>
<dbReference type="Gene3D" id="1.10.510.10">
    <property type="entry name" value="Transferase(Phosphotransferase) domain 1"/>
    <property type="match status" value="1"/>
</dbReference>
<dbReference type="HOGENOM" id="CLU_1024404_0_0_1"/>
<protein>
    <recommendedName>
        <fullName evidence="4">Protein kinase domain-containing protein</fullName>
    </recommendedName>
</protein>
<evidence type="ECO:0008006" key="4">
    <source>
        <dbReference type="Google" id="ProtNLM"/>
    </source>
</evidence>
<dbReference type="GO" id="GO:0007165">
    <property type="term" value="P:signal transduction"/>
    <property type="evidence" value="ECO:0007669"/>
    <property type="project" value="TreeGrafter"/>
</dbReference>
<keyword evidence="3" id="KW-1185">Reference proteome</keyword>
<dbReference type="eggNOG" id="KOG0198">
    <property type="taxonomic scope" value="Eukaryota"/>
</dbReference>
<dbReference type="SUPFAM" id="SSF56112">
    <property type="entry name" value="Protein kinase-like (PK-like)"/>
    <property type="match status" value="1"/>
</dbReference>
<name>A0A0D3EW17_9ORYZ</name>
<proteinExistence type="predicted"/>
<dbReference type="PANTHER" id="PTHR48011">
    <property type="entry name" value="CCR4-NOT TRANSCRIPTIONAL COMPLEX SUBUNIT CAF120-RELATED"/>
    <property type="match status" value="1"/>
</dbReference>
<evidence type="ECO:0000256" key="1">
    <source>
        <dbReference type="SAM" id="MobiDB-lite"/>
    </source>
</evidence>
<organism evidence="2">
    <name type="scientific">Oryza barthii</name>
    <dbReference type="NCBI Taxonomy" id="65489"/>
    <lineage>
        <taxon>Eukaryota</taxon>
        <taxon>Viridiplantae</taxon>
        <taxon>Streptophyta</taxon>
        <taxon>Embryophyta</taxon>
        <taxon>Tracheophyta</taxon>
        <taxon>Spermatophyta</taxon>
        <taxon>Magnoliopsida</taxon>
        <taxon>Liliopsida</taxon>
        <taxon>Poales</taxon>
        <taxon>Poaceae</taxon>
        <taxon>BOP clade</taxon>
        <taxon>Oryzoideae</taxon>
        <taxon>Oryzeae</taxon>
        <taxon>Oryzinae</taxon>
        <taxon>Oryza</taxon>
    </lineage>
</organism>
<dbReference type="AlphaFoldDB" id="A0A0D3EW17"/>
<dbReference type="EnsemblPlants" id="OBART01G36680.1">
    <property type="protein sequence ID" value="OBART01G36680.1"/>
    <property type="gene ID" value="OBART01G36680"/>
</dbReference>
<sequence>MRPDQGWAGAAKERWESAGRKKPPPSRTSWPELAWIPGHTGTYLLGMVSFEKGCRQRNAVLLTPCVRVLQVNSTRRRLPSCAVRDRRTRSGGVCVSRTARPAGQSWAVVHTRQWWALLSLPDPFCTSLPRGGTSTPSLGDTIKPKQHVVPQLHNNGAAQREVDVVRARSTCEVGKLLFLIGFDGKTPKLPVCVSDSCRDFLNKCLHRDAGKRWSCDELVHHPFLSSTDTHDAGKPSPLPLPPPAHPKPFLAGGNHVRFRLRRLRRHGGAQQA</sequence>
<dbReference type="InterPro" id="IPR052751">
    <property type="entry name" value="Plant_MAPKKK"/>
</dbReference>
<evidence type="ECO:0000313" key="2">
    <source>
        <dbReference type="EnsemblPlants" id="OBART01G36680.1"/>
    </source>
</evidence>
<dbReference type="STRING" id="65489.A0A0D3EW17"/>
<dbReference type="GO" id="GO:0004672">
    <property type="term" value="F:protein kinase activity"/>
    <property type="evidence" value="ECO:0007669"/>
    <property type="project" value="TreeGrafter"/>
</dbReference>
<feature type="region of interest" description="Disordered" evidence="1">
    <location>
        <begin position="1"/>
        <end position="31"/>
    </location>
</feature>
<dbReference type="PANTHER" id="PTHR48011:SF7">
    <property type="entry name" value="F10K1.14 PROTEIN"/>
    <property type="match status" value="1"/>
</dbReference>
<accession>A0A0D3EW17</accession>
<dbReference type="Proteomes" id="UP000026960">
    <property type="component" value="Chromosome 1"/>
</dbReference>